<sequence>MSISFLPQSSFLDKEAMIFHGLDGSMQDAETISSGFVDERVSVIPDITRRHDIERAGVSSLVSVVSRPGIIPRYTREGGGGPLEGEMVHEAREARPIGAQGAFVSNSMHYIYTPAPFAAPSIPGYTRRLANQRNAPRTPRETRIDPLPSVLDFDLFYLALHLDPPESDPRRSVSAVDCGRREKPRFLASDKVGTTDSRTEGGRGSSKDGGGGPERDRTRASGDKKTPAGVIMITAVQRKTEYCGRTRMAAVGSWEIGILERHFRVAGSCCCQLATADHQQRCFPIVGPLAFRLAPLLLAARSRYLFPAPYEFARDLMVIPIRERIRHIKGNDNHDLASMRIGR</sequence>
<feature type="compositionally biased region" description="Basic and acidic residues" evidence="1">
    <location>
        <begin position="213"/>
        <end position="226"/>
    </location>
</feature>
<comment type="caution">
    <text evidence="2">The sequence shown here is derived from an EMBL/GenBank/DDBJ whole genome shotgun (WGS) entry which is preliminary data.</text>
</comment>
<dbReference type="EMBL" id="QBLH01003801">
    <property type="protein sequence ID" value="TGZ33053.1"/>
    <property type="molecule type" value="Genomic_DNA"/>
</dbReference>
<organism evidence="2 3">
    <name type="scientific">Temnothorax longispinosus</name>
    <dbReference type="NCBI Taxonomy" id="300112"/>
    <lineage>
        <taxon>Eukaryota</taxon>
        <taxon>Metazoa</taxon>
        <taxon>Ecdysozoa</taxon>
        <taxon>Arthropoda</taxon>
        <taxon>Hexapoda</taxon>
        <taxon>Insecta</taxon>
        <taxon>Pterygota</taxon>
        <taxon>Neoptera</taxon>
        <taxon>Endopterygota</taxon>
        <taxon>Hymenoptera</taxon>
        <taxon>Apocrita</taxon>
        <taxon>Aculeata</taxon>
        <taxon>Formicoidea</taxon>
        <taxon>Formicidae</taxon>
        <taxon>Myrmicinae</taxon>
        <taxon>Temnothorax</taxon>
    </lineage>
</organism>
<proteinExistence type="predicted"/>
<keyword evidence="3" id="KW-1185">Reference proteome</keyword>
<reference evidence="2 3" key="1">
    <citation type="journal article" date="2019" name="Philos. Trans. R. Soc. Lond., B, Biol. Sci.">
        <title>Ant behaviour and brain gene expression of defending hosts depend on the ecological success of the intruding social parasite.</title>
        <authorList>
            <person name="Kaur R."/>
            <person name="Stoldt M."/>
            <person name="Jongepier E."/>
            <person name="Feldmeyer B."/>
            <person name="Menzel F."/>
            <person name="Bornberg-Bauer E."/>
            <person name="Foitzik S."/>
        </authorList>
    </citation>
    <scope>NUCLEOTIDE SEQUENCE [LARGE SCALE GENOMIC DNA]</scope>
    <source>
        <tissue evidence="2">Whole body</tissue>
    </source>
</reference>
<evidence type="ECO:0000313" key="3">
    <source>
        <dbReference type="Proteomes" id="UP000310200"/>
    </source>
</evidence>
<dbReference type="Proteomes" id="UP000310200">
    <property type="component" value="Unassembled WGS sequence"/>
</dbReference>
<evidence type="ECO:0000256" key="1">
    <source>
        <dbReference type="SAM" id="MobiDB-lite"/>
    </source>
</evidence>
<name>A0A4S2JCE3_9HYME</name>
<protein>
    <submittedName>
        <fullName evidence="2">Uncharacterized protein</fullName>
    </submittedName>
</protein>
<feature type="region of interest" description="Disordered" evidence="1">
    <location>
        <begin position="186"/>
        <end position="226"/>
    </location>
</feature>
<dbReference type="AlphaFoldDB" id="A0A4S2JCE3"/>
<accession>A0A4S2JCE3</accession>
<evidence type="ECO:0000313" key="2">
    <source>
        <dbReference type="EMBL" id="TGZ33053.1"/>
    </source>
</evidence>
<feature type="compositionally biased region" description="Gly residues" evidence="1">
    <location>
        <begin position="202"/>
        <end position="212"/>
    </location>
</feature>
<gene>
    <name evidence="2" type="ORF">DBV15_07870</name>
</gene>